<dbReference type="InterPro" id="IPR037930">
    <property type="entry name" value="Tom40"/>
</dbReference>
<keyword evidence="9" id="KW-0626">Porin</keyword>
<comment type="subcellular location">
    <subcellularLocation>
        <location evidence="1">Mitochondrion outer membrane</location>
        <topology evidence="1">Multi-pass membrane protein</topology>
    </subcellularLocation>
</comment>
<dbReference type="RefSeq" id="XP_030989916.1">
    <property type="nucleotide sequence ID" value="XM_031135896.1"/>
</dbReference>
<dbReference type="FunFam" id="2.40.160.10:FF:000009">
    <property type="entry name" value="Mitochondrial import receptor subunit TOM40"/>
    <property type="match status" value="1"/>
</dbReference>
<dbReference type="PANTHER" id="PTHR10802">
    <property type="entry name" value="MITOCHONDRIAL IMPORT RECEPTOR SUBUNIT TOM40"/>
    <property type="match status" value="1"/>
</dbReference>
<dbReference type="Proteomes" id="UP000319257">
    <property type="component" value="Unassembled WGS sequence"/>
</dbReference>
<organism evidence="14 16">
    <name type="scientific">Thyridium curvatum</name>
    <dbReference type="NCBI Taxonomy" id="1093900"/>
    <lineage>
        <taxon>Eukaryota</taxon>
        <taxon>Fungi</taxon>
        <taxon>Dikarya</taxon>
        <taxon>Ascomycota</taxon>
        <taxon>Pezizomycotina</taxon>
        <taxon>Sordariomycetes</taxon>
        <taxon>Sordariomycetidae</taxon>
        <taxon>Thyridiales</taxon>
        <taxon>Thyridiaceae</taxon>
        <taxon>Thyridium</taxon>
    </lineage>
</organism>
<keyword evidence="10" id="KW-0496">Mitochondrion</keyword>
<evidence type="ECO:0000256" key="3">
    <source>
        <dbReference type="ARBA" id="ARBA00022448"/>
    </source>
</evidence>
<comment type="caution">
    <text evidence="14">The sequence shown here is derived from an EMBL/GenBank/DDBJ whole genome shotgun (WGS) entry which is preliminary data.</text>
</comment>
<dbReference type="GO" id="GO:0006811">
    <property type="term" value="P:monoatomic ion transport"/>
    <property type="evidence" value="ECO:0007669"/>
    <property type="project" value="UniProtKB-KW"/>
</dbReference>
<dbReference type="GO" id="GO:0005741">
    <property type="term" value="C:mitochondrial outer membrane"/>
    <property type="evidence" value="ECO:0007669"/>
    <property type="project" value="UniProtKB-SubCell"/>
</dbReference>
<dbReference type="InParanoid" id="A0A507AFC2"/>
<dbReference type="AlphaFoldDB" id="A0A507AFC2"/>
<accession>A0A507AFC2</accession>
<keyword evidence="3" id="KW-0813">Transport</keyword>
<dbReference type="GO" id="GO:0008320">
    <property type="term" value="F:protein transmembrane transporter activity"/>
    <property type="evidence" value="ECO:0007669"/>
    <property type="project" value="InterPro"/>
</dbReference>
<keyword evidence="6" id="KW-1000">Mitochondrion outer membrane</keyword>
<dbReference type="GO" id="GO:0046930">
    <property type="term" value="C:pore complex"/>
    <property type="evidence" value="ECO:0007669"/>
    <property type="project" value="UniProtKB-KW"/>
</dbReference>
<dbReference type="GO" id="GO:0030150">
    <property type="term" value="P:protein import into mitochondrial matrix"/>
    <property type="evidence" value="ECO:0007669"/>
    <property type="project" value="InterPro"/>
</dbReference>
<evidence type="ECO:0000256" key="6">
    <source>
        <dbReference type="ARBA" id="ARBA00022787"/>
    </source>
</evidence>
<dbReference type="Pfam" id="PF01459">
    <property type="entry name" value="Porin_3"/>
    <property type="match status" value="1"/>
</dbReference>
<dbReference type="GO" id="GO:0015288">
    <property type="term" value="F:porin activity"/>
    <property type="evidence" value="ECO:0007669"/>
    <property type="project" value="UniProtKB-KW"/>
</dbReference>
<dbReference type="EMBL" id="SKBQ01000007">
    <property type="protein sequence ID" value="TPX08205.1"/>
    <property type="molecule type" value="Genomic_DNA"/>
</dbReference>
<evidence type="ECO:0000313" key="14">
    <source>
        <dbReference type="EMBL" id="TPX08205.1"/>
    </source>
</evidence>
<keyword evidence="11" id="KW-0472">Membrane</keyword>
<evidence type="ECO:0000313" key="15">
    <source>
        <dbReference type="EMBL" id="TPX08324.1"/>
    </source>
</evidence>
<dbReference type="CDD" id="cd07305">
    <property type="entry name" value="Porin3_Tom40"/>
    <property type="match status" value="1"/>
</dbReference>
<comment type="similarity">
    <text evidence="2">Belongs to the Tom40 family.</text>
</comment>
<gene>
    <name evidence="14" type="ORF">E0L32_001780</name>
    <name evidence="15" type="ORF">E0L32_001899</name>
</gene>
<keyword evidence="8" id="KW-0406">Ion transport</keyword>
<evidence type="ECO:0000256" key="1">
    <source>
        <dbReference type="ARBA" id="ARBA00004374"/>
    </source>
</evidence>
<dbReference type="InterPro" id="IPR027246">
    <property type="entry name" value="Porin_Euk/Tom40"/>
</dbReference>
<dbReference type="OrthoDB" id="19656at2759"/>
<evidence type="ECO:0000313" key="16">
    <source>
        <dbReference type="Proteomes" id="UP000319257"/>
    </source>
</evidence>
<dbReference type="Gene3D" id="2.40.160.10">
    <property type="entry name" value="Porin"/>
    <property type="match status" value="1"/>
</dbReference>
<name>A0A507AFC2_9PEZI</name>
<dbReference type="GeneID" id="41969227"/>
<evidence type="ECO:0000256" key="7">
    <source>
        <dbReference type="ARBA" id="ARBA00022927"/>
    </source>
</evidence>
<evidence type="ECO:0000256" key="4">
    <source>
        <dbReference type="ARBA" id="ARBA00022452"/>
    </source>
</evidence>
<proteinExistence type="inferred from homology"/>
<protein>
    <recommendedName>
        <fullName evidence="13">Translocase of outer membrane 40 kDa subunit</fullName>
    </recommendedName>
</protein>
<evidence type="ECO:0000256" key="11">
    <source>
        <dbReference type="ARBA" id="ARBA00023136"/>
    </source>
</evidence>
<evidence type="ECO:0000256" key="8">
    <source>
        <dbReference type="ARBA" id="ARBA00023065"/>
    </source>
</evidence>
<keyword evidence="16" id="KW-1185">Reference proteome</keyword>
<dbReference type="STRING" id="1093900.A0A507AFC2"/>
<evidence type="ECO:0000256" key="9">
    <source>
        <dbReference type="ARBA" id="ARBA00023114"/>
    </source>
</evidence>
<evidence type="ECO:0000256" key="12">
    <source>
        <dbReference type="ARBA" id="ARBA00053390"/>
    </source>
</evidence>
<dbReference type="FunCoup" id="A0A507AFC2">
    <property type="interactions" value="780"/>
</dbReference>
<comment type="function">
    <text evidence="12">Channel-forming protein essential for import of protein precursors into mitochondria.</text>
</comment>
<evidence type="ECO:0000256" key="10">
    <source>
        <dbReference type="ARBA" id="ARBA00023128"/>
    </source>
</evidence>
<sequence>MASSTSSPLAFLSNNPLSQSVSDVLRSFSDRRAKLGLSNPGSVENLAKEVQRDVLLNNYMFTGLRGDLTKIFSFSPLFQASHQFAIGERLNPYTFATLYGSNKVFLQGNIDNEGQLSARFNWRWSDSFVTKSQVQIAPGTGQDMAQFEHEYNGRDFVASLKMLQPSFLESGLTGIFIGSYMQSVTPKLALGMEGIWQRAGLSQGPETAVSYCARYKTEDWIATAQLQAQGAFNATFWRRLTDRVQAGVDMTLSVAPSANPMMGGGLQKDGITTLGAKYDFRMSTFRAQIDSKGKLGVLLEKRIAAPVTMTFAADVDHATQAAKIGLGISIEAGGEELQEQQEALGVQPTSPNIPF</sequence>
<evidence type="ECO:0000256" key="13">
    <source>
        <dbReference type="ARBA" id="ARBA00078731"/>
    </source>
</evidence>
<dbReference type="InterPro" id="IPR023614">
    <property type="entry name" value="Porin_dom_sf"/>
</dbReference>
<dbReference type="EMBL" id="SKBQ01000007">
    <property type="protein sequence ID" value="TPX08324.1"/>
    <property type="molecule type" value="Genomic_DNA"/>
</dbReference>
<keyword evidence="7" id="KW-0653">Protein transport</keyword>
<keyword evidence="4" id="KW-1134">Transmembrane beta strand</keyword>
<keyword evidence="5" id="KW-0812">Transmembrane</keyword>
<reference evidence="14 16" key="1">
    <citation type="submission" date="2019-06" db="EMBL/GenBank/DDBJ databases">
        <title>Draft genome sequence of the filamentous fungus Phialemoniopsis curvata isolated from diesel fuel.</title>
        <authorList>
            <person name="Varaljay V.A."/>
            <person name="Lyon W.J."/>
            <person name="Crouch A.L."/>
            <person name="Drake C.E."/>
            <person name="Hollomon J.M."/>
            <person name="Nadeau L.J."/>
            <person name="Nunn H.S."/>
            <person name="Stevenson B.S."/>
            <person name="Bojanowski C.L."/>
            <person name="Crookes-Goodson W.J."/>
        </authorList>
    </citation>
    <scope>NUCLEOTIDE SEQUENCE [LARGE SCALE GENOMIC DNA]</scope>
    <source>
        <strain evidence="14 16">D216</strain>
    </source>
</reference>
<evidence type="ECO:0000256" key="2">
    <source>
        <dbReference type="ARBA" id="ARBA00010510"/>
    </source>
</evidence>
<evidence type="ECO:0000256" key="5">
    <source>
        <dbReference type="ARBA" id="ARBA00022692"/>
    </source>
</evidence>